<gene>
    <name evidence="2" type="ORF">MAR_026507</name>
</gene>
<evidence type="ECO:0000256" key="1">
    <source>
        <dbReference type="SAM" id="MobiDB-lite"/>
    </source>
</evidence>
<protein>
    <submittedName>
        <fullName evidence="2">Uncharacterized protein</fullName>
    </submittedName>
</protein>
<feature type="region of interest" description="Disordered" evidence="1">
    <location>
        <begin position="1"/>
        <end position="76"/>
    </location>
</feature>
<keyword evidence="3" id="KW-1185">Reference proteome</keyword>
<feature type="compositionally biased region" description="Basic and acidic residues" evidence="1">
    <location>
        <begin position="47"/>
        <end position="70"/>
    </location>
</feature>
<proteinExistence type="predicted"/>
<organism evidence="2 3">
    <name type="scientific">Mya arenaria</name>
    <name type="common">Soft-shell clam</name>
    <dbReference type="NCBI Taxonomy" id="6604"/>
    <lineage>
        <taxon>Eukaryota</taxon>
        <taxon>Metazoa</taxon>
        <taxon>Spiralia</taxon>
        <taxon>Lophotrochozoa</taxon>
        <taxon>Mollusca</taxon>
        <taxon>Bivalvia</taxon>
        <taxon>Autobranchia</taxon>
        <taxon>Heteroconchia</taxon>
        <taxon>Euheterodonta</taxon>
        <taxon>Imparidentia</taxon>
        <taxon>Neoheterodontei</taxon>
        <taxon>Myida</taxon>
        <taxon>Myoidea</taxon>
        <taxon>Myidae</taxon>
        <taxon>Mya</taxon>
    </lineage>
</organism>
<name>A0ABY7ETT2_MYAAR</name>
<dbReference type="EMBL" id="CP111019">
    <property type="protein sequence ID" value="WAR12327.1"/>
    <property type="molecule type" value="Genomic_DNA"/>
</dbReference>
<dbReference type="Proteomes" id="UP001164746">
    <property type="component" value="Chromosome 8"/>
</dbReference>
<evidence type="ECO:0000313" key="2">
    <source>
        <dbReference type="EMBL" id="WAR12327.1"/>
    </source>
</evidence>
<sequence>MSQEKRTRKISSALQAPNFGDGQLSTIDESRPLRKVSQDATAAGRKVSTEKGLGKFDRRRISSENKDGAGRKVSTFNVTGRKTSTYVQPERLMAMQCG</sequence>
<evidence type="ECO:0000313" key="3">
    <source>
        <dbReference type="Proteomes" id="UP001164746"/>
    </source>
</evidence>
<accession>A0ABY7ETT2</accession>
<reference evidence="2" key="1">
    <citation type="submission" date="2022-11" db="EMBL/GenBank/DDBJ databases">
        <title>Centuries of genome instability and evolution in soft-shell clam transmissible cancer (bioRxiv).</title>
        <authorList>
            <person name="Hart S.F.M."/>
            <person name="Yonemitsu M.A."/>
            <person name="Giersch R.M."/>
            <person name="Beal B.F."/>
            <person name="Arriagada G."/>
            <person name="Davis B.W."/>
            <person name="Ostrander E.A."/>
            <person name="Goff S.P."/>
            <person name="Metzger M.J."/>
        </authorList>
    </citation>
    <scope>NUCLEOTIDE SEQUENCE</scope>
    <source>
        <strain evidence="2">MELC-2E11</strain>
        <tissue evidence="2">Siphon/mantle</tissue>
    </source>
</reference>